<keyword evidence="2" id="KW-0521">NADP</keyword>
<evidence type="ECO:0000313" key="5">
    <source>
        <dbReference type="Proteomes" id="UP000012174"/>
    </source>
</evidence>
<dbReference type="KEGG" id="ela:UCREL1_8581"/>
<dbReference type="InterPro" id="IPR002347">
    <property type="entry name" value="SDR_fam"/>
</dbReference>
<dbReference type="HOGENOM" id="CLU_010194_13_0_1"/>
<organism evidence="4 5">
    <name type="scientific">Eutypa lata (strain UCR-EL1)</name>
    <name type="common">Grapevine dieback disease fungus</name>
    <name type="synonym">Eutypa armeniacae</name>
    <dbReference type="NCBI Taxonomy" id="1287681"/>
    <lineage>
        <taxon>Eukaryota</taxon>
        <taxon>Fungi</taxon>
        <taxon>Dikarya</taxon>
        <taxon>Ascomycota</taxon>
        <taxon>Pezizomycotina</taxon>
        <taxon>Sordariomycetes</taxon>
        <taxon>Xylariomycetidae</taxon>
        <taxon>Xylariales</taxon>
        <taxon>Diatrypaceae</taxon>
        <taxon>Eutypa</taxon>
    </lineage>
</organism>
<dbReference type="eggNOG" id="KOG4169">
    <property type="taxonomic scope" value="Eukaryota"/>
</dbReference>
<name>M7SJU4_EUTLA</name>
<gene>
    <name evidence="4" type="ORF">UCREL1_8581</name>
</gene>
<dbReference type="OMA" id="FYFRDQH"/>
<dbReference type="InterPro" id="IPR020904">
    <property type="entry name" value="Sc_DH/Rdtase_CS"/>
</dbReference>
<dbReference type="GO" id="GO:0005737">
    <property type="term" value="C:cytoplasm"/>
    <property type="evidence" value="ECO:0007669"/>
    <property type="project" value="TreeGrafter"/>
</dbReference>
<dbReference type="Gene3D" id="3.40.50.720">
    <property type="entry name" value="NAD(P)-binding Rossmann-like Domain"/>
    <property type="match status" value="1"/>
</dbReference>
<dbReference type="PROSITE" id="PS00061">
    <property type="entry name" value="ADH_SHORT"/>
    <property type="match status" value="1"/>
</dbReference>
<protein>
    <submittedName>
        <fullName evidence="4">Putative 3-beta-hydroxysteroid dehydrogenase protein</fullName>
    </submittedName>
</protein>
<evidence type="ECO:0000313" key="4">
    <source>
        <dbReference type="EMBL" id="EMR64462.1"/>
    </source>
</evidence>
<sequence length="289" mass="31557">MAQEYRVALITGGTSGVGLEVAKVLAAKGWTVHLLGRNEKTGEAAAAAVPNAHFHQGDVTDYTTLAAAFDAAFKSSGRLDFVFANAGIMERTNFYAKADTLPPPAPDFPIIDIGFKGFVHTAYLAQHYFRANPSGGEGKETDPVLLFHSSCTALYGSQFTPIYAGAKAGIVNFMRSIAFPFYHFDGIRTYAICPGGIKTNLMTPEEQAPFPESMWTPMAKVTRTIEMLVNGGTIEDSWGKKVEKESNYGLTVEISNDKHYFRDPVDACDELMKTNMYNTSLEFVTKNSS</sequence>
<comment type="similarity">
    <text evidence="1">Belongs to the short-chain dehydrogenases/reductases (SDR) family.</text>
</comment>
<dbReference type="STRING" id="1287681.M7SJU4"/>
<dbReference type="InterPro" id="IPR036291">
    <property type="entry name" value="NAD(P)-bd_dom_sf"/>
</dbReference>
<dbReference type="AlphaFoldDB" id="M7SJU4"/>
<keyword evidence="5" id="KW-1185">Reference proteome</keyword>
<dbReference type="PANTHER" id="PTHR44229">
    <property type="entry name" value="15-HYDROXYPROSTAGLANDIN DEHYDROGENASE [NAD(+)]"/>
    <property type="match status" value="1"/>
</dbReference>
<proteinExistence type="inferred from homology"/>
<evidence type="ECO:0000256" key="3">
    <source>
        <dbReference type="ARBA" id="ARBA00023002"/>
    </source>
</evidence>
<reference evidence="5" key="1">
    <citation type="journal article" date="2013" name="Genome Announc.">
        <title>Draft genome sequence of the grapevine dieback fungus Eutypa lata UCR-EL1.</title>
        <authorList>
            <person name="Blanco-Ulate B."/>
            <person name="Rolshausen P.E."/>
            <person name="Cantu D."/>
        </authorList>
    </citation>
    <scope>NUCLEOTIDE SEQUENCE [LARGE SCALE GENOMIC DNA]</scope>
    <source>
        <strain evidence="5">UCR-EL1</strain>
    </source>
</reference>
<dbReference type="Proteomes" id="UP000012174">
    <property type="component" value="Unassembled WGS sequence"/>
</dbReference>
<dbReference type="OrthoDB" id="37659at2759"/>
<accession>M7SJU4</accession>
<dbReference type="PRINTS" id="PR00081">
    <property type="entry name" value="GDHRDH"/>
</dbReference>
<keyword evidence="3" id="KW-0560">Oxidoreductase</keyword>
<dbReference type="GO" id="GO:0016616">
    <property type="term" value="F:oxidoreductase activity, acting on the CH-OH group of donors, NAD or NADP as acceptor"/>
    <property type="evidence" value="ECO:0007669"/>
    <property type="project" value="TreeGrafter"/>
</dbReference>
<evidence type="ECO:0000256" key="2">
    <source>
        <dbReference type="ARBA" id="ARBA00022857"/>
    </source>
</evidence>
<dbReference type="Pfam" id="PF00106">
    <property type="entry name" value="adh_short"/>
    <property type="match status" value="1"/>
</dbReference>
<dbReference type="SUPFAM" id="SSF51735">
    <property type="entry name" value="NAD(P)-binding Rossmann-fold domains"/>
    <property type="match status" value="1"/>
</dbReference>
<evidence type="ECO:0000256" key="1">
    <source>
        <dbReference type="ARBA" id="ARBA00006484"/>
    </source>
</evidence>
<dbReference type="EMBL" id="KB707066">
    <property type="protein sequence ID" value="EMR64462.1"/>
    <property type="molecule type" value="Genomic_DNA"/>
</dbReference>
<dbReference type="PANTHER" id="PTHR44229:SF4">
    <property type="entry name" value="15-HYDROXYPROSTAGLANDIN DEHYDROGENASE [NAD(+)]"/>
    <property type="match status" value="1"/>
</dbReference>